<dbReference type="EMBL" id="JABAYA010000111">
    <property type="protein sequence ID" value="KAF7724790.1"/>
    <property type="molecule type" value="Genomic_DNA"/>
</dbReference>
<dbReference type="AlphaFoldDB" id="A0A8H7EP22"/>
<protein>
    <submittedName>
        <fullName evidence="2">Uncharacterized protein</fullName>
    </submittedName>
</protein>
<reference evidence="2" key="1">
    <citation type="submission" date="2020-01" db="EMBL/GenBank/DDBJ databases">
        <title>Genome Sequencing of Three Apophysomyces-Like Fungal Strains Confirms a Novel Fungal Genus in the Mucoromycota with divergent Burkholderia-like Endosymbiotic Bacteria.</title>
        <authorList>
            <person name="Stajich J.E."/>
            <person name="Macias A.M."/>
            <person name="Carter-House D."/>
            <person name="Lovett B."/>
            <person name="Kasson L.R."/>
            <person name="Berry K."/>
            <person name="Grigoriev I."/>
            <person name="Chang Y."/>
            <person name="Spatafora J."/>
            <person name="Kasson M.T."/>
        </authorList>
    </citation>
    <scope>NUCLEOTIDE SEQUENCE</scope>
    <source>
        <strain evidence="2">NRRL A-21654</strain>
    </source>
</reference>
<sequence length="151" mass="16773">MSMADIAKRIKWSKSTTHYTVTRHQKFGTTKIRKRSRALDAYYDTLLPSFWGPSSQGLFLLLCLLSTNLGFRSCKPAPRPLLTQQTQEPEASLGSGAPEVDSCKVEEEDAASCHTGNFATMVEAAKGQQRQGPKVSLKSEFKSVAYQRKDI</sequence>
<evidence type="ECO:0000256" key="1">
    <source>
        <dbReference type="SAM" id="MobiDB-lite"/>
    </source>
</evidence>
<comment type="caution">
    <text evidence="2">The sequence shown here is derived from an EMBL/GenBank/DDBJ whole genome shotgun (WGS) entry which is preliminary data.</text>
</comment>
<dbReference type="Proteomes" id="UP000605846">
    <property type="component" value="Unassembled WGS sequence"/>
</dbReference>
<organism evidence="2 3">
    <name type="scientific">Apophysomyces ossiformis</name>
    <dbReference type="NCBI Taxonomy" id="679940"/>
    <lineage>
        <taxon>Eukaryota</taxon>
        <taxon>Fungi</taxon>
        <taxon>Fungi incertae sedis</taxon>
        <taxon>Mucoromycota</taxon>
        <taxon>Mucoromycotina</taxon>
        <taxon>Mucoromycetes</taxon>
        <taxon>Mucorales</taxon>
        <taxon>Mucorineae</taxon>
        <taxon>Mucoraceae</taxon>
        <taxon>Apophysomyces</taxon>
    </lineage>
</organism>
<name>A0A8H7EP22_9FUNG</name>
<proteinExistence type="predicted"/>
<evidence type="ECO:0000313" key="2">
    <source>
        <dbReference type="EMBL" id="KAF7724790.1"/>
    </source>
</evidence>
<gene>
    <name evidence="2" type="ORF">EC973_000747</name>
</gene>
<accession>A0A8H7EP22</accession>
<keyword evidence="3" id="KW-1185">Reference proteome</keyword>
<evidence type="ECO:0000313" key="3">
    <source>
        <dbReference type="Proteomes" id="UP000605846"/>
    </source>
</evidence>
<feature type="region of interest" description="Disordered" evidence="1">
    <location>
        <begin position="78"/>
        <end position="108"/>
    </location>
</feature>